<evidence type="ECO:0000313" key="2">
    <source>
        <dbReference type="EMBL" id="ACV81634.1"/>
    </source>
</evidence>
<dbReference type="InParanoid" id="C8XDE4"/>
<evidence type="ECO:0000256" key="1">
    <source>
        <dbReference type="SAM" id="MobiDB-lite"/>
    </source>
</evidence>
<proteinExistence type="predicted"/>
<keyword evidence="3" id="KW-1185">Reference proteome</keyword>
<dbReference type="HOGENOM" id="CLU_129221_0_0_11"/>
<dbReference type="AlphaFoldDB" id="C8XDE4"/>
<dbReference type="EMBL" id="CP001737">
    <property type="protein sequence ID" value="ACV81634.1"/>
    <property type="molecule type" value="Genomic_DNA"/>
</dbReference>
<evidence type="ECO:0000313" key="3">
    <source>
        <dbReference type="Proteomes" id="UP000002218"/>
    </source>
</evidence>
<protein>
    <recommendedName>
        <fullName evidence="4">DUF3052 domain-containing protein</fullName>
    </recommendedName>
</protein>
<dbReference type="KEGG" id="nml:Namu_5370"/>
<dbReference type="eggNOG" id="ENOG5032SHK">
    <property type="taxonomic scope" value="Bacteria"/>
</dbReference>
<evidence type="ECO:0008006" key="4">
    <source>
        <dbReference type="Google" id="ProtNLM"/>
    </source>
</evidence>
<dbReference type="RefSeq" id="WP_015750434.1">
    <property type="nucleotide sequence ID" value="NC_013235.1"/>
</dbReference>
<organism evidence="2 3">
    <name type="scientific">Nakamurella multipartita (strain ATCC 700099 / DSM 44233 / CIP 104796 / JCM 9543 / NBRC 105858 / Y-104)</name>
    <name type="common">Microsphaera multipartita</name>
    <dbReference type="NCBI Taxonomy" id="479431"/>
    <lineage>
        <taxon>Bacteria</taxon>
        <taxon>Bacillati</taxon>
        <taxon>Actinomycetota</taxon>
        <taxon>Actinomycetes</taxon>
        <taxon>Nakamurellales</taxon>
        <taxon>Nakamurellaceae</taxon>
        <taxon>Nakamurella</taxon>
    </lineage>
</organism>
<reference evidence="3" key="1">
    <citation type="submission" date="2009-09" db="EMBL/GenBank/DDBJ databases">
        <title>The complete genome of Nakamurella multipartita DSM 44233.</title>
        <authorList>
            <consortium name="US DOE Joint Genome Institute (JGI-PGF)"/>
            <person name="Lucas S."/>
            <person name="Copeland A."/>
            <person name="Lapidus A."/>
            <person name="Glavina del Rio T."/>
            <person name="Dalin E."/>
            <person name="Tice H."/>
            <person name="Bruce D."/>
            <person name="Goodwin L."/>
            <person name="Pitluck S."/>
            <person name="Kyrpides N."/>
            <person name="Mavromatis K."/>
            <person name="Ivanova N."/>
            <person name="Ovchinnikova G."/>
            <person name="Sims D."/>
            <person name="Meincke L."/>
            <person name="Brettin T."/>
            <person name="Detter J.C."/>
            <person name="Han C."/>
            <person name="Larimer F."/>
            <person name="Land M."/>
            <person name="Hauser L."/>
            <person name="Markowitz V."/>
            <person name="Cheng J.-F."/>
            <person name="Hugenholtz P."/>
            <person name="Woyke T."/>
            <person name="Wu D."/>
            <person name="Klenk H.-P."/>
            <person name="Eisen J.A."/>
        </authorList>
    </citation>
    <scope>NUCLEOTIDE SEQUENCE [LARGE SCALE GENOMIC DNA]</scope>
    <source>
        <strain evidence="3">ATCC 700099 / DSM 44233 / CIP 104796 / JCM 9543 / NBRC 105858 / Y-104</strain>
    </source>
</reference>
<dbReference type="STRING" id="479431.Namu_5370"/>
<gene>
    <name evidence="2" type="ordered locus">Namu_5370</name>
</gene>
<sequence length="147" mass="15534" precursor="true">MNVGSGAATAGSAGPHSGGAAGYSGTPLPRKLGVGPDSRVLVLGAVDGFDPGAPFHRRPGRGPYDVVILFCPDRATLARRFVGAAARHTVDGMIWVCWPKRASGVVTDLDENAVREYGLTHGRVDVKVVAIDATWSGLKFVIRRRDR</sequence>
<dbReference type="Proteomes" id="UP000002218">
    <property type="component" value="Chromosome"/>
</dbReference>
<feature type="region of interest" description="Disordered" evidence="1">
    <location>
        <begin position="1"/>
        <end position="24"/>
    </location>
</feature>
<feature type="compositionally biased region" description="Low complexity" evidence="1">
    <location>
        <begin position="1"/>
        <end position="15"/>
    </location>
</feature>
<accession>C8XDE4</accession>
<name>C8XDE4_NAKMY</name>
<reference evidence="2 3" key="2">
    <citation type="journal article" date="2010" name="Stand. Genomic Sci.">
        <title>Complete genome sequence of Nakamurella multipartita type strain (Y-104).</title>
        <authorList>
            <person name="Tice H."/>
            <person name="Mayilraj S."/>
            <person name="Sims D."/>
            <person name="Lapidus A."/>
            <person name="Nolan M."/>
            <person name="Lucas S."/>
            <person name="Glavina Del Rio T."/>
            <person name="Copeland A."/>
            <person name="Cheng J.F."/>
            <person name="Meincke L."/>
            <person name="Bruce D."/>
            <person name="Goodwin L."/>
            <person name="Pitluck S."/>
            <person name="Ivanova N."/>
            <person name="Mavromatis K."/>
            <person name="Ovchinnikova G."/>
            <person name="Pati A."/>
            <person name="Chen A."/>
            <person name="Palaniappan K."/>
            <person name="Land M."/>
            <person name="Hauser L."/>
            <person name="Chang Y.J."/>
            <person name="Jeffries C.D."/>
            <person name="Detter J.C."/>
            <person name="Brettin T."/>
            <person name="Rohde M."/>
            <person name="Goker M."/>
            <person name="Bristow J."/>
            <person name="Eisen J.A."/>
            <person name="Markowitz V."/>
            <person name="Hugenholtz P."/>
            <person name="Kyrpides N.C."/>
            <person name="Klenk H.P."/>
            <person name="Chen F."/>
        </authorList>
    </citation>
    <scope>NUCLEOTIDE SEQUENCE [LARGE SCALE GENOMIC DNA]</scope>
    <source>
        <strain evidence="3">ATCC 700099 / DSM 44233 / CIP 104796 / JCM 9543 / NBRC 105858 / Y-104</strain>
    </source>
</reference>